<evidence type="ECO:0000313" key="1">
    <source>
        <dbReference type="EMBL" id="GFR09214.1"/>
    </source>
</evidence>
<sequence>MRIPREKWPPFGGFLRTATLGVKVPHQTIPLGGQHERRPKRYLKRRPGIRNKYPGRAWERKVHPSLSSRVPSSHPVLSRALHPLWSAYRRIFPNRAPVMHTITSAPVTGWGVGRWLDLKAQMTRE</sequence>
<accession>A0A8X6HTB1</accession>
<dbReference type="Proteomes" id="UP000887116">
    <property type="component" value="Unassembled WGS sequence"/>
</dbReference>
<protein>
    <submittedName>
        <fullName evidence="1">Uncharacterized protein</fullName>
    </submittedName>
</protein>
<organism evidence="1 2">
    <name type="scientific">Trichonephila clavata</name>
    <name type="common">Joro spider</name>
    <name type="synonym">Nephila clavata</name>
    <dbReference type="NCBI Taxonomy" id="2740835"/>
    <lineage>
        <taxon>Eukaryota</taxon>
        <taxon>Metazoa</taxon>
        <taxon>Ecdysozoa</taxon>
        <taxon>Arthropoda</taxon>
        <taxon>Chelicerata</taxon>
        <taxon>Arachnida</taxon>
        <taxon>Araneae</taxon>
        <taxon>Araneomorphae</taxon>
        <taxon>Entelegynae</taxon>
        <taxon>Araneoidea</taxon>
        <taxon>Nephilidae</taxon>
        <taxon>Trichonephila</taxon>
    </lineage>
</organism>
<evidence type="ECO:0000313" key="2">
    <source>
        <dbReference type="Proteomes" id="UP000887116"/>
    </source>
</evidence>
<comment type="caution">
    <text evidence="1">The sequence shown here is derived from an EMBL/GenBank/DDBJ whole genome shotgun (WGS) entry which is preliminary data.</text>
</comment>
<keyword evidence="2" id="KW-1185">Reference proteome</keyword>
<proteinExistence type="predicted"/>
<reference evidence="1" key="1">
    <citation type="submission" date="2020-07" db="EMBL/GenBank/DDBJ databases">
        <title>Multicomponent nature underlies the extraordinary mechanical properties of spider dragline silk.</title>
        <authorList>
            <person name="Kono N."/>
            <person name="Nakamura H."/>
            <person name="Mori M."/>
            <person name="Yoshida Y."/>
            <person name="Ohtoshi R."/>
            <person name="Malay A.D."/>
            <person name="Moran D.A.P."/>
            <person name="Tomita M."/>
            <person name="Numata K."/>
            <person name="Arakawa K."/>
        </authorList>
    </citation>
    <scope>NUCLEOTIDE SEQUENCE</scope>
</reference>
<dbReference type="OrthoDB" id="10310280at2759"/>
<dbReference type="EMBL" id="BMAO01006509">
    <property type="protein sequence ID" value="GFR09214.1"/>
    <property type="molecule type" value="Genomic_DNA"/>
</dbReference>
<gene>
    <name evidence="1" type="ORF">TNCT_119661</name>
</gene>
<name>A0A8X6HTB1_TRICU</name>
<dbReference type="AlphaFoldDB" id="A0A8X6HTB1"/>